<dbReference type="AlphaFoldDB" id="A0A4Y2VLQ3"/>
<organism evidence="1 2">
    <name type="scientific">Araneus ventricosus</name>
    <name type="common">Orbweaver spider</name>
    <name type="synonym">Epeira ventricosa</name>
    <dbReference type="NCBI Taxonomy" id="182803"/>
    <lineage>
        <taxon>Eukaryota</taxon>
        <taxon>Metazoa</taxon>
        <taxon>Ecdysozoa</taxon>
        <taxon>Arthropoda</taxon>
        <taxon>Chelicerata</taxon>
        <taxon>Arachnida</taxon>
        <taxon>Araneae</taxon>
        <taxon>Araneomorphae</taxon>
        <taxon>Entelegynae</taxon>
        <taxon>Araneoidea</taxon>
        <taxon>Araneidae</taxon>
        <taxon>Araneus</taxon>
    </lineage>
</organism>
<proteinExistence type="predicted"/>
<gene>
    <name evidence="1" type="ORF">AVEN_149725_1</name>
</gene>
<evidence type="ECO:0000313" key="1">
    <source>
        <dbReference type="EMBL" id="GBO24677.1"/>
    </source>
</evidence>
<name>A0A4Y2VLQ3_ARAVE</name>
<dbReference type="EMBL" id="BGPR01047626">
    <property type="protein sequence ID" value="GBO24677.1"/>
    <property type="molecule type" value="Genomic_DNA"/>
</dbReference>
<keyword evidence="2" id="KW-1185">Reference proteome</keyword>
<sequence length="119" mass="13052">MVWCLCSSGGVRQYLVRRARMFRYAQRSKTSVTSSIFGPAKPVSVSLQLEQTVTLSILWSGRLEMVWCLCSSNRSGDAQYHWSDGLENVPNVSAQTEKLTLSICQAGRCSGVSAALTEA</sequence>
<protein>
    <submittedName>
        <fullName evidence="1">Uncharacterized protein</fullName>
    </submittedName>
</protein>
<accession>A0A4Y2VLQ3</accession>
<comment type="caution">
    <text evidence="1">The sequence shown here is derived from an EMBL/GenBank/DDBJ whole genome shotgun (WGS) entry which is preliminary data.</text>
</comment>
<evidence type="ECO:0000313" key="2">
    <source>
        <dbReference type="Proteomes" id="UP000499080"/>
    </source>
</evidence>
<reference evidence="1 2" key="1">
    <citation type="journal article" date="2019" name="Sci. Rep.">
        <title>Orb-weaving spider Araneus ventricosus genome elucidates the spidroin gene catalogue.</title>
        <authorList>
            <person name="Kono N."/>
            <person name="Nakamura H."/>
            <person name="Ohtoshi R."/>
            <person name="Moran D.A.P."/>
            <person name="Shinohara A."/>
            <person name="Yoshida Y."/>
            <person name="Fujiwara M."/>
            <person name="Mori M."/>
            <person name="Tomita M."/>
            <person name="Arakawa K."/>
        </authorList>
    </citation>
    <scope>NUCLEOTIDE SEQUENCE [LARGE SCALE GENOMIC DNA]</scope>
</reference>
<dbReference type="Proteomes" id="UP000499080">
    <property type="component" value="Unassembled WGS sequence"/>
</dbReference>